<feature type="region of interest" description="Disordered" evidence="1">
    <location>
        <begin position="1"/>
        <end position="23"/>
    </location>
</feature>
<gene>
    <name evidence="3" type="ORF">A6302_00855</name>
</gene>
<accession>A0A1E3H7R5</accession>
<comment type="caution">
    <text evidence="3">The sequence shown here is derived from an EMBL/GenBank/DDBJ whole genome shotgun (WGS) entry which is preliminary data.</text>
</comment>
<evidence type="ECO:0000313" key="4">
    <source>
        <dbReference type="Proteomes" id="UP000094622"/>
    </source>
</evidence>
<dbReference type="InterPro" id="IPR050659">
    <property type="entry name" value="Peptidase_M24B"/>
</dbReference>
<dbReference type="InterPro" id="IPR000994">
    <property type="entry name" value="Pept_M24"/>
</dbReference>
<dbReference type="CDD" id="cd01066">
    <property type="entry name" value="APP_MetAP"/>
    <property type="match status" value="1"/>
</dbReference>
<dbReference type="SUPFAM" id="SSF55920">
    <property type="entry name" value="Creatinase/aminopeptidase"/>
    <property type="match status" value="1"/>
</dbReference>
<sequence>MADPASRLVPAWTYRPGPDVSPAPPPGLVAAQALARSAAAAGLAAAAPGVTEQAIEAAAGAHLRAAGIQHVWTITNVGVGANAHICFPTHPPTDLAVAERDVVMIDIHPVTADGFWGDCTRCRVIGDHPDAVAALADLEAIHREVLAACRPGMPACDLFGIASARLAAEGFELLDLLANIGHGLSPGAAYLGGFIDAGNATPMWGAWAIEPFAARGGIAVKVEDLVWFGRDACVVV</sequence>
<protein>
    <submittedName>
        <fullName evidence="3">Methionine aminopeptidase</fullName>
    </submittedName>
</protein>
<dbReference type="Gene3D" id="3.90.230.10">
    <property type="entry name" value="Creatinase/methionine aminopeptidase superfamily"/>
    <property type="match status" value="1"/>
</dbReference>
<keyword evidence="4" id="KW-1185">Reference proteome</keyword>
<reference evidence="3 4" key="1">
    <citation type="submission" date="2016-07" db="EMBL/GenBank/DDBJ databases">
        <title>Draft Genome Sequence of Methylobrevis pamukkalensis PK2.</title>
        <authorList>
            <person name="Vasilenko O.V."/>
            <person name="Doronina N.V."/>
            <person name="Shmareva M.N."/>
            <person name="Tarlachkov S.V."/>
            <person name="Mustakhimov I."/>
            <person name="Trotsenko Y.A."/>
        </authorList>
    </citation>
    <scope>NUCLEOTIDE SEQUENCE [LARGE SCALE GENOMIC DNA]</scope>
    <source>
        <strain evidence="3 4">PK2</strain>
    </source>
</reference>
<dbReference type="AlphaFoldDB" id="A0A1E3H7R5"/>
<dbReference type="PANTHER" id="PTHR46112">
    <property type="entry name" value="AMINOPEPTIDASE"/>
    <property type="match status" value="1"/>
</dbReference>
<evidence type="ECO:0000313" key="3">
    <source>
        <dbReference type="EMBL" id="ODN71816.1"/>
    </source>
</evidence>
<keyword evidence="3" id="KW-0031">Aminopeptidase</keyword>
<dbReference type="OrthoDB" id="8418909at2"/>
<dbReference type="InterPro" id="IPR036005">
    <property type="entry name" value="Creatinase/aminopeptidase-like"/>
</dbReference>
<dbReference type="Proteomes" id="UP000094622">
    <property type="component" value="Unassembled WGS sequence"/>
</dbReference>
<keyword evidence="3" id="KW-0378">Hydrolase</keyword>
<dbReference type="RefSeq" id="WP_069305921.1">
    <property type="nucleotide sequence ID" value="NZ_MCRJ01000013.1"/>
</dbReference>
<evidence type="ECO:0000259" key="2">
    <source>
        <dbReference type="Pfam" id="PF00557"/>
    </source>
</evidence>
<proteinExistence type="predicted"/>
<dbReference type="EMBL" id="MCRJ01000013">
    <property type="protein sequence ID" value="ODN71816.1"/>
    <property type="molecule type" value="Genomic_DNA"/>
</dbReference>
<evidence type="ECO:0000256" key="1">
    <source>
        <dbReference type="SAM" id="MobiDB-lite"/>
    </source>
</evidence>
<dbReference type="Pfam" id="PF00557">
    <property type="entry name" value="Peptidase_M24"/>
    <property type="match status" value="1"/>
</dbReference>
<keyword evidence="3" id="KW-0645">Protease</keyword>
<organism evidence="3 4">
    <name type="scientific">Methylobrevis pamukkalensis</name>
    <dbReference type="NCBI Taxonomy" id="1439726"/>
    <lineage>
        <taxon>Bacteria</taxon>
        <taxon>Pseudomonadati</taxon>
        <taxon>Pseudomonadota</taxon>
        <taxon>Alphaproteobacteria</taxon>
        <taxon>Hyphomicrobiales</taxon>
        <taxon>Pleomorphomonadaceae</taxon>
        <taxon>Methylobrevis</taxon>
    </lineage>
</organism>
<dbReference type="PANTHER" id="PTHR46112:SF2">
    <property type="entry name" value="XAA-PRO AMINOPEPTIDASE P-RELATED"/>
    <property type="match status" value="1"/>
</dbReference>
<name>A0A1E3H7R5_9HYPH</name>
<feature type="domain" description="Peptidase M24" evidence="2">
    <location>
        <begin position="30"/>
        <end position="184"/>
    </location>
</feature>
<dbReference type="GO" id="GO:0004177">
    <property type="term" value="F:aminopeptidase activity"/>
    <property type="evidence" value="ECO:0007669"/>
    <property type="project" value="UniProtKB-KW"/>
</dbReference>